<accession>A0A161MER2</accession>
<proteinExistence type="predicted"/>
<dbReference type="EMBL" id="GEMB01004244">
    <property type="protein sequence ID" value="JAR99025.1"/>
    <property type="molecule type" value="Transcribed_RNA"/>
</dbReference>
<feature type="non-terminal residue" evidence="2">
    <location>
        <position position="1"/>
    </location>
</feature>
<feature type="region of interest" description="Disordered" evidence="1">
    <location>
        <begin position="264"/>
        <end position="304"/>
    </location>
</feature>
<feature type="compositionally biased region" description="Acidic residues" evidence="1">
    <location>
        <begin position="280"/>
        <end position="302"/>
    </location>
</feature>
<reference evidence="2" key="1">
    <citation type="submission" date="2016-04" db="EMBL/GenBank/DDBJ databases">
        <authorList>
            <person name="Calderon-Fernandez G.M.Sr."/>
        </authorList>
    </citation>
    <scope>NUCLEOTIDE SEQUENCE</scope>
    <source>
        <strain evidence="2">Int1</strain>
        <tissue evidence="2">Integument</tissue>
    </source>
</reference>
<reference evidence="2" key="2">
    <citation type="journal article" date="2017" name="J. Med. Entomol.">
        <title>Transcriptome Analysis of the Triatoma infestans (Hemiptera: Reduviidae) Integument.</title>
        <authorList>
            <person name="Calderon-Fernandez G.M."/>
            <person name="Moriconi D.E."/>
            <person name="Dulbecco A.B."/>
            <person name="Juarez M.P."/>
        </authorList>
    </citation>
    <scope>NUCLEOTIDE SEQUENCE</scope>
    <source>
        <strain evidence="2">Int1</strain>
        <tissue evidence="2">Integument</tissue>
    </source>
</reference>
<evidence type="ECO:0000256" key="1">
    <source>
        <dbReference type="SAM" id="MobiDB-lite"/>
    </source>
</evidence>
<name>A0A161MER2_TRIIF</name>
<feature type="non-terminal residue" evidence="2">
    <location>
        <position position="342"/>
    </location>
</feature>
<organism evidence="2">
    <name type="scientific">Triatoma infestans</name>
    <name type="common">Assassin bug</name>
    <dbReference type="NCBI Taxonomy" id="30076"/>
    <lineage>
        <taxon>Eukaryota</taxon>
        <taxon>Metazoa</taxon>
        <taxon>Ecdysozoa</taxon>
        <taxon>Arthropoda</taxon>
        <taxon>Hexapoda</taxon>
        <taxon>Insecta</taxon>
        <taxon>Pterygota</taxon>
        <taxon>Neoptera</taxon>
        <taxon>Paraneoptera</taxon>
        <taxon>Hemiptera</taxon>
        <taxon>Heteroptera</taxon>
        <taxon>Panheteroptera</taxon>
        <taxon>Cimicomorpha</taxon>
        <taxon>Reduviidae</taxon>
        <taxon>Triatominae</taxon>
        <taxon>Triatoma</taxon>
    </lineage>
</organism>
<sequence>KLFTTDVDVELNETDLQKAEEELDLYFGIDGHIFESDLKFIVENFNIEPVHYRDLEPYAVEFREWMNDRLLLSNKLTRWLRLEVQSRLKNDGILCTEWFNSKHFYITKKYQERLRQIEELQTIYGPNYDPLWDVHHKVYKNQDRKFKSLQEKTDEFLMKALKSDEGKPEEQEQSLVDDFLIHALFSPRRLSYTTERKLFEDKHDRRSTSSWIDLEQIVKGGDVLDMSFEFEHKRRQERLEKMKEMSPTYSAVEIETTLERPEIAKEESKTTVDTAVQLEDSSEFEDVAEDEAENASDPDEDLPPILKMLRRKLPKTKYSLSYDRETEMKIFKRELQRFLGEV</sequence>
<dbReference type="AlphaFoldDB" id="A0A161MER2"/>
<evidence type="ECO:0000313" key="2">
    <source>
        <dbReference type="EMBL" id="JAR99025.1"/>
    </source>
</evidence>
<protein>
    <submittedName>
        <fullName evidence="2">Uncharacterized protein</fullName>
    </submittedName>
</protein>